<dbReference type="InterPro" id="IPR006225">
    <property type="entry name" value="PsdUridine_synth_RluC/D"/>
</dbReference>
<comment type="similarity">
    <text evidence="1 4">Belongs to the pseudouridine synthase RluA family.</text>
</comment>
<dbReference type="AlphaFoldDB" id="A0A1F4V6J0"/>
<protein>
    <recommendedName>
        <fullName evidence="4">Pseudouridine synthase</fullName>
        <ecNumber evidence="4">5.4.99.-</ecNumber>
    </recommendedName>
</protein>
<dbReference type="Pfam" id="PF00849">
    <property type="entry name" value="PseudoU_synth_2"/>
    <property type="match status" value="1"/>
</dbReference>
<evidence type="ECO:0000256" key="4">
    <source>
        <dbReference type="RuleBase" id="RU362028"/>
    </source>
</evidence>
<feature type="domain" description="Pseudouridine synthase RsuA/RluA-like" evidence="5">
    <location>
        <begin position="23"/>
        <end position="183"/>
    </location>
</feature>
<dbReference type="STRING" id="1802620.A3D91_02135"/>
<name>A0A1F4V6J0_UNCKA</name>
<dbReference type="InterPro" id="IPR006224">
    <property type="entry name" value="PsdUridine_synth_RluA-like_CS"/>
</dbReference>
<comment type="caution">
    <text evidence="6">The sequence shown here is derived from an EMBL/GenBank/DDBJ whole genome shotgun (WGS) entry which is preliminary data.</text>
</comment>
<dbReference type="CDD" id="cd02869">
    <property type="entry name" value="PseudoU_synth_RluA_like"/>
    <property type="match status" value="1"/>
</dbReference>
<evidence type="ECO:0000256" key="3">
    <source>
        <dbReference type="PIRSR" id="PIRSR606225-1"/>
    </source>
</evidence>
<proteinExistence type="inferred from homology"/>
<dbReference type="Gene3D" id="3.30.2350.10">
    <property type="entry name" value="Pseudouridine synthase"/>
    <property type="match status" value="1"/>
</dbReference>
<evidence type="ECO:0000256" key="1">
    <source>
        <dbReference type="ARBA" id="ARBA00010876"/>
    </source>
</evidence>
<dbReference type="PANTHER" id="PTHR21600">
    <property type="entry name" value="MITOCHONDRIAL RNA PSEUDOURIDINE SYNTHASE"/>
    <property type="match status" value="1"/>
</dbReference>
<dbReference type="InterPro" id="IPR006145">
    <property type="entry name" value="PsdUridine_synth_RsuA/RluA"/>
</dbReference>
<evidence type="ECO:0000313" key="7">
    <source>
        <dbReference type="Proteomes" id="UP000178127"/>
    </source>
</evidence>
<keyword evidence="2 4" id="KW-0413">Isomerase</keyword>
<gene>
    <name evidence="6" type="ORF">A3D91_02135</name>
</gene>
<evidence type="ECO:0000256" key="2">
    <source>
        <dbReference type="ARBA" id="ARBA00023235"/>
    </source>
</evidence>
<dbReference type="SUPFAM" id="SSF55120">
    <property type="entry name" value="Pseudouridine synthase"/>
    <property type="match status" value="1"/>
</dbReference>
<evidence type="ECO:0000259" key="5">
    <source>
        <dbReference type="Pfam" id="PF00849"/>
    </source>
</evidence>
<dbReference type="InterPro" id="IPR020103">
    <property type="entry name" value="PsdUridine_synth_cat_dom_sf"/>
</dbReference>
<reference evidence="6 7" key="1">
    <citation type="journal article" date="2016" name="Nat. Commun.">
        <title>Thousands of microbial genomes shed light on interconnected biogeochemical processes in an aquifer system.</title>
        <authorList>
            <person name="Anantharaman K."/>
            <person name="Brown C.T."/>
            <person name="Hug L.A."/>
            <person name="Sharon I."/>
            <person name="Castelle C.J."/>
            <person name="Probst A.J."/>
            <person name="Thomas B.C."/>
            <person name="Singh A."/>
            <person name="Wilkins M.J."/>
            <person name="Karaoz U."/>
            <person name="Brodie E.L."/>
            <person name="Williams K.H."/>
            <person name="Hubbard S.S."/>
            <person name="Banfield J.F."/>
        </authorList>
    </citation>
    <scope>NUCLEOTIDE SEQUENCE [LARGE SCALE GENOMIC DNA]</scope>
</reference>
<dbReference type="PANTHER" id="PTHR21600:SF44">
    <property type="entry name" value="RIBOSOMAL LARGE SUBUNIT PSEUDOURIDINE SYNTHASE D"/>
    <property type="match status" value="1"/>
</dbReference>
<dbReference type="InterPro" id="IPR050188">
    <property type="entry name" value="RluA_PseudoU_synthase"/>
</dbReference>
<dbReference type="GO" id="GO:0000455">
    <property type="term" value="P:enzyme-directed rRNA pseudouridine synthesis"/>
    <property type="evidence" value="ECO:0007669"/>
    <property type="project" value="TreeGrafter"/>
</dbReference>
<dbReference type="EMBL" id="MEVD01000021">
    <property type="protein sequence ID" value="OGC52812.1"/>
    <property type="molecule type" value="Genomic_DNA"/>
</dbReference>
<dbReference type="NCBIfam" id="TIGR00005">
    <property type="entry name" value="rluA_subfam"/>
    <property type="match status" value="1"/>
</dbReference>
<accession>A0A1F4V6J0</accession>
<sequence>MVYKRLIKVHNSRLKVIYEDECLLIVDKPEGVVVNKSLTVKGTTLQESIEQLIDFTNSDSDSEYYLRKGIVHRLDKETSGVILIAKDEDSFNFLQKQFKSREVYKEYRAVVYGKIDEKVFEINAPIKRDIKNRMKYSVSDSGKDAITTFYTIKNVNKGNNMYTCLKIEPKTGRTHQIRVHLSAIHHAVVGDVLYAPKKHLELSATDFNRMMLHAHKISILHPKEYKIMEFTANLPDTFQICHI</sequence>
<evidence type="ECO:0000313" key="6">
    <source>
        <dbReference type="EMBL" id="OGC52812.1"/>
    </source>
</evidence>
<dbReference type="EC" id="5.4.99.-" evidence="4"/>
<dbReference type="GO" id="GO:0003723">
    <property type="term" value="F:RNA binding"/>
    <property type="evidence" value="ECO:0007669"/>
    <property type="project" value="InterPro"/>
</dbReference>
<dbReference type="PROSITE" id="PS01129">
    <property type="entry name" value="PSI_RLU"/>
    <property type="match status" value="1"/>
</dbReference>
<comment type="function">
    <text evidence="4">Responsible for synthesis of pseudouridine from uracil.</text>
</comment>
<dbReference type="Proteomes" id="UP000178127">
    <property type="component" value="Unassembled WGS sequence"/>
</dbReference>
<organism evidence="6 7">
    <name type="scientific">candidate division WWE3 bacterium RIFCSPHIGHO2_02_FULL_38_14</name>
    <dbReference type="NCBI Taxonomy" id="1802620"/>
    <lineage>
        <taxon>Bacteria</taxon>
        <taxon>Katanobacteria</taxon>
    </lineage>
</organism>
<dbReference type="GO" id="GO:0140098">
    <property type="term" value="F:catalytic activity, acting on RNA"/>
    <property type="evidence" value="ECO:0007669"/>
    <property type="project" value="UniProtKB-ARBA"/>
</dbReference>
<dbReference type="GO" id="GO:0009982">
    <property type="term" value="F:pseudouridine synthase activity"/>
    <property type="evidence" value="ECO:0007669"/>
    <property type="project" value="InterPro"/>
</dbReference>
<comment type="catalytic activity">
    <reaction evidence="4">
        <text>a uridine in RNA = a pseudouridine in RNA</text>
        <dbReference type="Rhea" id="RHEA:48348"/>
        <dbReference type="Rhea" id="RHEA-COMP:12068"/>
        <dbReference type="Rhea" id="RHEA-COMP:12069"/>
        <dbReference type="ChEBI" id="CHEBI:65314"/>
        <dbReference type="ChEBI" id="CHEBI:65315"/>
    </reaction>
</comment>
<feature type="active site" evidence="3">
    <location>
        <position position="75"/>
    </location>
</feature>